<dbReference type="NCBIfam" id="TIGR00229">
    <property type="entry name" value="sensory_box"/>
    <property type="match status" value="1"/>
</dbReference>
<dbReference type="PROSITE" id="PS50112">
    <property type="entry name" value="PAS"/>
    <property type="match status" value="1"/>
</dbReference>
<dbReference type="InterPro" id="IPR025943">
    <property type="entry name" value="Sigma_54_int_dom_ATP-bd_2"/>
</dbReference>
<dbReference type="OrthoDB" id="9771372at2"/>
<evidence type="ECO:0000259" key="4">
    <source>
        <dbReference type="PROSITE" id="PS50045"/>
    </source>
</evidence>
<dbReference type="PANTHER" id="PTHR32071">
    <property type="entry name" value="TRANSCRIPTIONAL REGULATORY PROTEIN"/>
    <property type="match status" value="1"/>
</dbReference>
<dbReference type="CDD" id="cd00130">
    <property type="entry name" value="PAS"/>
    <property type="match status" value="1"/>
</dbReference>
<dbReference type="PROSITE" id="PS00676">
    <property type="entry name" value="SIGMA54_INTERACT_2"/>
    <property type="match status" value="1"/>
</dbReference>
<evidence type="ECO:0000256" key="2">
    <source>
        <dbReference type="ARBA" id="ARBA00022840"/>
    </source>
</evidence>
<feature type="coiled-coil region" evidence="3">
    <location>
        <begin position="126"/>
        <end position="156"/>
    </location>
</feature>
<feature type="domain" description="Sigma-54 factor interaction" evidence="4">
    <location>
        <begin position="160"/>
        <end position="389"/>
    </location>
</feature>
<dbReference type="GO" id="GO:0005524">
    <property type="term" value="F:ATP binding"/>
    <property type="evidence" value="ECO:0007669"/>
    <property type="project" value="UniProtKB-KW"/>
</dbReference>
<dbReference type="PROSITE" id="PS00675">
    <property type="entry name" value="SIGMA54_INTERACT_1"/>
    <property type="match status" value="1"/>
</dbReference>
<dbReference type="InterPro" id="IPR035965">
    <property type="entry name" value="PAS-like_dom_sf"/>
</dbReference>
<dbReference type="PANTHER" id="PTHR32071:SF57">
    <property type="entry name" value="C4-DICARBOXYLATE TRANSPORT TRANSCRIPTIONAL REGULATORY PROTEIN DCTD"/>
    <property type="match status" value="1"/>
</dbReference>
<dbReference type="InterPro" id="IPR003593">
    <property type="entry name" value="AAA+_ATPase"/>
</dbReference>
<dbReference type="Gene3D" id="3.40.50.300">
    <property type="entry name" value="P-loop containing nucleotide triphosphate hydrolases"/>
    <property type="match status" value="1"/>
</dbReference>
<dbReference type="FunFam" id="3.40.50.300:FF:000006">
    <property type="entry name" value="DNA-binding transcriptional regulator NtrC"/>
    <property type="match status" value="1"/>
</dbReference>
<dbReference type="InterPro" id="IPR027417">
    <property type="entry name" value="P-loop_NTPase"/>
</dbReference>
<protein>
    <submittedName>
        <fullName evidence="7">PAS domain S-box-containing protein</fullName>
    </submittedName>
</protein>
<dbReference type="InterPro" id="IPR025662">
    <property type="entry name" value="Sigma_54_int_dom_ATP-bd_1"/>
</dbReference>
<accession>A0A1H0H3H9</accession>
<proteinExistence type="predicted"/>
<dbReference type="RefSeq" id="WP_089651168.1">
    <property type="nucleotide sequence ID" value="NZ_FNIZ01000003.1"/>
</dbReference>
<dbReference type="Gene3D" id="1.10.10.60">
    <property type="entry name" value="Homeodomain-like"/>
    <property type="match status" value="1"/>
</dbReference>
<dbReference type="Pfam" id="PF00158">
    <property type="entry name" value="Sigma54_activat"/>
    <property type="match status" value="1"/>
</dbReference>
<dbReference type="Proteomes" id="UP000198860">
    <property type="component" value="Unassembled WGS sequence"/>
</dbReference>
<evidence type="ECO:0000259" key="5">
    <source>
        <dbReference type="PROSITE" id="PS50112"/>
    </source>
</evidence>
<evidence type="ECO:0000256" key="3">
    <source>
        <dbReference type="SAM" id="Coils"/>
    </source>
</evidence>
<sequence length="466" mass="53329">MVSTSSSEDQWDSEQMYLDLKAVFESSFDVIYVTDGDGKTLRVSDSAKMLWGIEPKELVGKSVYEHEKNHVFDPSVAALVLEKKEKVQTIQTTKTGKRLLVVGTPIKDEEGKIVRVINTSRDVTKENELEMEVKKTRNLLEGYKRQMEQLKEKEEQDHTIIHKSKKMQEVLMLSKKVAQVDSTVLITGESGVGKEVIASFIHQCSPRKDKPFIKVNCGAIPRELLESELFGYEGGAFTGAKKGKKIGMFEASDGGTLFLDEISELPLDLQVKLLRTLQEKEIQRVGSTKTIKIDTRILAATNRNLSQLVEEGEFREDLFYRVHVLPIQIPPLRDRKEDIPPLAHHFLEQFNKKYHTELRFSYTAVEEIMNQPWKGNVRELQNFVERIAVFTDEKEISNESFPFYQNVQSNHGEVVKVHALIPFREARRLVEDQLLALAKEKCSTMNEMAKVLGVNQSTISRRMKKE</sequence>
<reference evidence="8" key="1">
    <citation type="submission" date="2016-10" db="EMBL/GenBank/DDBJ databases">
        <authorList>
            <person name="Varghese N."/>
            <person name="Submissions S."/>
        </authorList>
    </citation>
    <scope>NUCLEOTIDE SEQUENCE [LARGE SCALE GENOMIC DNA]</scope>
    <source>
        <strain evidence="8">CGMCC 1.3703</strain>
    </source>
</reference>
<dbReference type="InterPro" id="IPR000014">
    <property type="entry name" value="PAS"/>
</dbReference>
<dbReference type="SUPFAM" id="SSF46689">
    <property type="entry name" value="Homeodomain-like"/>
    <property type="match status" value="1"/>
</dbReference>
<name>A0A1H0H3H9_HALAD</name>
<evidence type="ECO:0000313" key="8">
    <source>
        <dbReference type="Proteomes" id="UP000198860"/>
    </source>
</evidence>
<dbReference type="PROSITE" id="PS50113">
    <property type="entry name" value="PAC"/>
    <property type="match status" value="1"/>
</dbReference>
<dbReference type="AlphaFoldDB" id="A0A1H0H3H9"/>
<organism evidence="7 8">
    <name type="scientific">Halobacillus aidingensis</name>
    <dbReference type="NCBI Taxonomy" id="240303"/>
    <lineage>
        <taxon>Bacteria</taxon>
        <taxon>Bacillati</taxon>
        <taxon>Bacillota</taxon>
        <taxon>Bacilli</taxon>
        <taxon>Bacillales</taxon>
        <taxon>Bacillaceae</taxon>
        <taxon>Halobacillus</taxon>
    </lineage>
</organism>
<dbReference type="SUPFAM" id="SSF52540">
    <property type="entry name" value="P-loop containing nucleoside triphosphate hydrolases"/>
    <property type="match status" value="1"/>
</dbReference>
<evidence type="ECO:0000259" key="6">
    <source>
        <dbReference type="PROSITE" id="PS50113"/>
    </source>
</evidence>
<dbReference type="SMART" id="SM00091">
    <property type="entry name" value="PAS"/>
    <property type="match status" value="1"/>
</dbReference>
<dbReference type="InterPro" id="IPR002078">
    <property type="entry name" value="Sigma_54_int"/>
</dbReference>
<dbReference type="STRING" id="240303.SAMN05421677_10333"/>
<dbReference type="Pfam" id="PF13426">
    <property type="entry name" value="PAS_9"/>
    <property type="match status" value="1"/>
</dbReference>
<dbReference type="InterPro" id="IPR009057">
    <property type="entry name" value="Homeodomain-like_sf"/>
</dbReference>
<keyword evidence="8" id="KW-1185">Reference proteome</keyword>
<evidence type="ECO:0000313" key="7">
    <source>
        <dbReference type="EMBL" id="SDO13481.1"/>
    </source>
</evidence>
<dbReference type="SUPFAM" id="SSF55785">
    <property type="entry name" value="PYP-like sensor domain (PAS domain)"/>
    <property type="match status" value="1"/>
</dbReference>
<dbReference type="EMBL" id="FNIZ01000003">
    <property type="protein sequence ID" value="SDO13481.1"/>
    <property type="molecule type" value="Genomic_DNA"/>
</dbReference>
<keyword evidence="3" id="KW-0175">Coiled coil</keyword>
<dbReference type="SMART" id="SM00382">
    <property type="entry name" value="AAA"/>
    <property type="match status" value="1"/>
</dbReference>
<dbReference type="Gene3D" id="1.10.8.60">
    <property type="match status" value="1"/>
</dbReference>
<evidence type="ECO:0000256" key="1">
    <source>
        <dbReference type="ARBA" id="ARBA00022741"/>
    </source>
</evidence>
<feature type="domain" description="PAC" evidence="6">
    <location>
        <begin position="83"/>
        <end position="135"/>
    </location>
</feature>
<keyword evidence="2" id="KW-0067">ATP-binding</keyword>
<dbReference type="CDD" id="cd00009">
    <property type="entry name" value="AAA"/>
    <property type="match status" value="1"/>
</dbReference>
<keyword evidence="1" id="KW-0547">Nucleotide-binding</keyword>
<dbReference type="PROSITE" id="PS50045">
    <property type="entry name" value="SIGMA54_INTERACT_4"/>
    <property type="match status" value="1"/>
</dbReference>
<dbReference type="Pfam" id="PF25601">
    <property type="entry name" value="AAA_lid_14"/>
    <property type="match status" value="1"/>
</dbReference>
<dbReference type="InterPro" id="IPR000700">
    <property type="entry name" value="PAS-assoc_C"/>
</dbReference>
<dbReference type="InterPro" id="IPR058031">
    <property type="entry name" value="AAA_lid_NorR"/>
</dbReference>
<dbReference type="Gene3D" id="3.30.450.20">
    <property type="entry name" value="PAS domain"/>
    <property type="match status" value="1"/>
</dbReference>
<gene>
    <name evidence="7" type="ORF">SAMN05421677_10333</name>
</gene>
<feature type="domain" description="PAS" evidence="5">
    <location>
        <begin position="16"/>
        <end position="65"/>
    </location>
</feature>
<dbReference type="GO" id="GO:0006355">
    <property type="term" value="P:regulation of DNA-templated transcription"/>
    <property type="evidence" value="ECO:0007669"/>
    <property type="project" value="InterPro"/>
</dbReference>